<evidence type="ECO:0000313" key="6">
    <source>
        <dbReference type="Proteomes" id="UP000191240"/>
    </source>
</evidence>
<keyword evidence="2" id="KW-0645">Protease</keyword>
<reference evidence="5 6" key="1">
    <citation type="submission" date="2016-11" db="EMBL/GenBank/DDBJ databases">
        <authorList>
            <person name="Jaros S."/>
            <person name="Januszkiewicz K."/>
            <person name="Wedrychowicz H."/>
        </authorList>
    </citation>
    <scope>NUCLEOTIDE SEQUENCE [LARGE SCALE GENOMIC DNA]</scope>
    <source>
        <strain evidence="5 6">DSM 3074</strain>
    </source>
</reference>
<organism evidence="5 6">
    <name type="scientific">Anaerovibrio lipolyticus DSM 3074</name>
    <dbReference type="NCBI Taxonomy" id="1120997"/>
    <lineage>
        <taxon>Bacteria</taxon>
        <taxon>Bacillati</taxon>
        <taxon>Bacillota</taxon>
        <taxon>Negativicutes</taxon>
        <taxon>Selenomonadales</taxon>
        <taxon>Selenomonadaceae</taxon>
        <taxon>Anaerovibrio</taxon>
    </lineage>
</organism>
<evidence type="ECO:0000256" key="3">
    <source>
        <dbReference type="ARBA" id="ARBA00022801"/>
    </source>
</evidence>
<keyword evidence="1" id="KW-1188">Viral release from host cell</keyword>
<gene>
    <name evidence="5" type="ORF">SAMN02745671_02554</name>
</gene>
<evidence type="ECO:0000256" key="1">
    <source>
        <dbReference type="ARBA" id="ARBA00022612"/>
    </source>
</evidence>
<dbReference type="EMBL" id="FQYW01000027">
    <property type="protein sequence ID" value="SHJ05924.1"/>
    <property type="molecule type" value="Genomic_DNA"/>
</dbReference>
<accession>A0A1M6G7N8</accession>
<evidence type="ECO:0000313" key="5">
    <source>
        <dbReference type="EMBL" id="SHJ05924.1"/>
    </source>
</evidence>
<evidence type="ECO:0000256" key="2">
    <source>
        <dbReference type="ARBA" id="ARBA00022670"/>
    </source>
</evidence>
<dbReference type="Proteomes" id="UP000191240">
    <property type="component" value="Unassembled WGS sequence"/>
</dbReference>
<evidence type="ECO:0000259" key="4">
    <source>
        <dbReference type="Pfam" id="PF04586"/>
    </source>
</evidence>
<dbReference type="GO" id="GO:0008233">
    <property type="term" value="F:peptidase activity"/>
    <property type="evidence" value="ECO:0007669"/>
    <property type="project" value="UniProtKB-KW"/>
</dbReference>
<name>A0A1M6G7N8_9FIRM</name>
<dbReference type="AlphaFoldDB" id="A0A1M6G7N8"/>
<feature type="domain" description="Prohead serine protease" evidence="4">
    <location>
        <begin position="6"/>
        <end position="149"/>
    </location>
</feature>
<dbReference type="InterPro" id="IPR054613">
    <property type="entry name" value="Peptidase_S78_dom"/>
</dbReference>
<keyword evidence="3" id="KW-0378">Hydrolase</keyword>
<dbReference type="Pfam" id="PF04586">
    <property type="entry name" value="Peptidase_S78"/>
    <property type="match status" value="1"/>
</dbReference>
<dbReference type="GO" id="GO:0006508">
    <property type="term" value="P:proteolysis"/>
    <property type="evidence" value="ECO:0007669"/>
    <property type="project" value="UniProtKB-KW"/>
</dbReference>
<dbReference type="RefSeq" id="WP_080326283.1">
    <property type="nucleotide sequence ID" value="NZ_FQYW01000027.1"/>
</dbReference>
<protein>
    <recommendedName>
        <fullName evidence="4">Prohead serine protease domain-containing protein</fullName>
    </recommendedName>
</protein>
<sequence>MKIELRQDNTVHLTGYVNVAERESRPLVDNQGEFVEVIGSKTFARALEKNEVGLMYNHMRELTPLNFDLYEDNIGLYADVVINDREIYNKARKNKLTGWSFGFSNAVSTWSKREDGMRLRKINDLDLKEVSILSVTPAYIATSIECRDGKENLKEYRQEETDKPEIITDERPTLDSMVEGLRDDNTPDLDYFNTQYKYFESLKIR</sequence>
<proteinExistence type="predicted"/>
<dbReference type="OrthoDB" id="2843430at2"/>